<dbReference type="Proteomes" id="UP000034152">
    <property type="component" value="Unassembled WGS sequence"/>
</dbReference>
<organism evidence="3 4">
    <name type="scientific">Methanosarcina mazei</name>
    <name type="common">Methanosarcina frisia</name>
    <dbReference type="NCBI Taxonomy" id="2209"/>
    <lineage>
        <taxon>Archaea</taxon>
        <taxon>Methanobacteriati</taxon>
        <taxon>Methanobacteriota</taxon>
        <taxon>Stenosarchaea group</taxon>
        <taxon>Methanomicrobia</taxon>
        <taxon>Methanosarcinales</taxon>
        <taxon>Methanosarcinaceae</taxon>
        <taxon>Methanosarcina</taxon>
    </lineage>
</organism>
<dbReference type="InterPro" id="IPR053136">
    <property type="entry name" value="UTP_pyrophosphatase-like"/>
</dbReference>
<evidence type="ECO:0000259" key="1">
    <source>
        <dbReference type="Pfam" id="PF01863"/>
    </source>
</evidence>
<evidence type="ECO:0000313" key="4">
    <source>
        <dbReference type="Proteomes" id="UP000034152"/>
    </source>
</evidence>
<evidence type="ECO:0000313" key="2">
    <source>
        <dbReference type="EMBL" id="KKG06143.1"/>
    </source>
</evidence>
<feature type="domain" description="YgjP-like metallopeptidase" evidence="1">
    <location>
        <begin position="15"/>
        <end position="218"/>
    </location>
</feature>
<dbReference type="PATRIC" id="fig|2209.56.peg.1542"/>
<keyword evidence="5" id="KW-1185">Reference proteome</keyword>
<dbReference type="Pfam" id="PF01863">
    <property type="entry name" value="YgjP-like"/>
    <property type="match status" value="1"/>
</dbReference>
<gene>
    <name evidence="2" type="ORF">DU47_12860</name>
    <name evidence="3" type="ORF">DU80_07075</name>
</gene>
<dbReference type="InterPro" id="IPR002725">
    <property type="entry name" value="YgjP-like_metallopeptidase"/>
</dbReference>
<sequence>MINNYRLNVKRSKRKTASIYIERDGSLSVLVPENTSEHEIEDIIKANEYKICKYQAKRELLNENAVKREHVNGQSYSYLGRNYYLQYSREVNDIEFKGRYFFAPEGSEAKMNDLLKEFYRKNGYKFIVPRVYKYAEMMGLKIEEVSILELKNRWASCSVKKPKVNFHWKIMMAPASVIDYLIVHELAHFKHKRHNAEFWNEVDKIMPSYQKQVDWLKEFGASLDI</sequence>
<dbReference type="EMBL" id="JJOS01000012">
    <property type="protein sequence ID" value="KKG06143.1"/>
    <property type="molecule type" value="Genomic_DNA"/>
</dbReference>
<dbReference type="Gene3D" id="3.30.2010.10">
    <property type="entry name" value="Metalloproteases ('zincins'), catalytic domain"/>
    <property type="match status" value="1"/>
</dbReference>
<dbReference type="EMBL" id="JJQU01000093">
    <property type="protein sequence ID" value="KKH86885.1"/>
    <property type="molecule type" value="Genomic_DNA"/>
</dbReference>
<dbReference type="RefSeq" id="WP_048048193.1">
    <property type="nucleotide sequence ID" value="NZ_JJOS01000012.1"/>
</dbReference>
<accession>A0A0F8S9T2</accession>
<dbReference type="Proteomes" id="UP000034578">
    <property type="component" value="Unassembled WGS sequence"/>
</dbReference>
<dbReference type="PANTHER" id="PTHR30399:SF1">
    <property type="entry name" value="UTP PYROPHOSPHATASE"/>
    <property type="match status" value="1"/>
</dbReference>
<dbReference type="CDD" id="cd07344">
    <property type="entry name" value="M48_yhfN_like"/>
    <property type="match status" value="1"/>
</dbReference>
<evidence type="ECO:0000313" key="5">
    <source>
        <dbReference type="Proteomes" id="UP000034578"/>
    </source>
</evidence>
<evidence type="ECO:0000313" key="3">
    <source>
        <dbReference type="EMBL" id="KKH86885.1"/>
    </source>
</evidence>
<dbReference type="PANTHER" id="PTHR30399">
    <property type="entry name" value="UNCHARACTERIZED PROTEIN YGJP"/>
    <property type="match status" value="1"/>
</dbReference>
<reference evidence="4 5" key="1">
    <citation type="journal article" date="2015" name="ISME J.">
        <title>Genomic and phenotypic differentiation among Methanosarcina mazei populations from Columbia River sediment.</title>
        <authorList>
            <person name="Youngblut N.D."/>
            <person name="Wirth J.S."/>
            <person name="Henriksen J.R."/>
            <person name="Smith M."/>
            <person name="Simon H."/>
            <person name="Metcalf W.W."/>
            <person name="Whitaker R.J."/>
        </authorList>
    </citation>
    <scope>NUCLEOTIDE SEQUENCE [LARGE SCALE GENOMIC DNA]</scope>
    <source>
        <strain evidence="3 4">1.H.M.2.1</strain>
        <strain evidence="2 5">2.F.A.2.4</strain>
    </source>
</reference>
<comment type="caution">
    <text evidence="3">The sequence shown here is derived from an EMBL/GenBank/DDBJ whole genome shotgun (WGS) entry which is preliminary data.</text>
</comment>
<name>A0A0F8S9T2_METMZ</name>
<proteinExistence type="predicted"/>
<dbReference type="AlphaFoldDB" id="A0A0F8S9T2"/>
<protein>
    <recommendedName>
        <fullName evidence="1">YgjP-like metallopeptidase domain-containing protein</fullName>
    </recommendedName>
</protein>